<dbReference type="InterPro" id="IPR041698">
    <property type="entry name" value="Methyltransf_25"/>
</dbReference>
<dbReference type="AlphaFoldDB" id="A0A9P6WNN3"/>
<evidence type="ECO:0000256" key="7">
    <source>
        <dbReference type="ARBA" id="ARBA00022989"/>
    </source>
</evidence>
<evidence type="ECO:0000256" key="8">
    <source>
        <dbReference type="ARBA" id="ARBA00023128"/>
    </source>
</evidence>
<dbReference type="EMBL" id="PUHW01000080">
    <property type="protein sequence ID" value="KAG0689437.1"/>
    <property type="molecule type" value="Genomic_DNA"/>
</dbReference>
<protein>
    <recommendedName>
        <fullName evidence="11">Methyltransferase domain-containing protein</fullName>
    </recommendedName>
</protein>
<evidence type="ECO:0000256" key="9">
    <source>
        <dbReference type="ARBA" id="ARBA00023136"/>
    </source>
</evidence>
<comment type="caution">
    <text evidence="12">The sequence shown here is derived from an EMBL/GenBank/DDBJ whole genome shotgun (WGS) entry which is preliminary data.</text>
</comment>
<keyword evidence="5 10" id="KW-0812">Transmembrane</keyword>
<feature type="transmembrane region" description="Helical" evidence="10">
    <location>
        <begin position="99"/>
        <end position="115"/>
    </location>
</feature>
<dbReference type="PANTHER" id="PTHR42912:SF83">
    <property type="entry name" value="METHYLTRANSFERASE TYPE 11 DOMAIN-CONTAINING PROTEIN"/>
    <property type="match status" value="1"/>
</dbReference>
<dbReference type="CDD" id="cd02440">
    <property type="entry name" value="AdoMet_MTases"/>
    <property type="match status" value="1"/>
</dbReference>
<comment type="subcellular location">
    <subcellularLocation>
        <location evidence="1">Mitochondrion inner membrane</location>
        <topology evidence="1">Single-pass membrane protein</topology>
    </subcellularLocation>
</comment>
<dbReference type="InterPro" id="IPR029063">
    <property type="entry name" value="SAM-dependent_MTases_sf"/>
</dbReference>
<evidence type="ECO:0000256" key="2">
    <source>
        <dbReference type="ARBA" id="ARBA00009725"/>
    </source>
</evidence>
<evidence type="ECO:0000256" key="1">
    <source>
        <dbReference type="ARBA" id="ARBA00004434"/>
    </source>
</evidence>
<evidence type="ECO:0000256" key="5">
    <source>
        <dbReference type="ARBA" id="ARBA00022692"/>
    </source>
</evidence>
<dbReference type="GO" id="GO:0008168">
    <property type="term" value="F:methyltransferase activity"/>
    <property type="evidence" value="ECO:0007669"/>
    <property type="project" value="UniProtKB-KW"/>
</dbReference>
<evidence type="ECO:0000259" key="11">
    <source>
        <dbReference type="Pfam" id="PF13649"/>
    </source>
</evidence>
<keyword evidence="4" id="KW-0808">Transferase</keyword>
<evidence type="ECO:0000256" key="3">
    <source>
        <dbReference type="ARBA" id="ARBA00022603"/>
    </source>
</evidence>
<keyword evidence="3" id="KW-0489">Methyltransferase</keyword>
<evidence type="ECO:0000256" key="6">
    <source>
        <dbReference type="ARBA" id="ARBA00022792"/>
    </source>
</evidence>
<dbReference type="Proteomes" id="UP000697127">
    <property type="component" value="Unassembled WGS sequence"/>
</dbReference>
<feature type="domain" description="Methyltransferase" evidence="11">
    <location>
        <begin position="250"/>
        <end position="354"/>
    </location>
</feature>
<dbReference type="InterPro" id="IPR050508">
    <property type="entry name" value="Methyltransf_Superfamily"/>
</dbReference>
<evidence type="ECO:0000313" key="13">
    <source>
        <dbReference type="Proteomes" id="UP000697127"/>
    </source>
</evidence>
<dbReference type="FunFam" id="3.40.50.150:FF:000371">
    <property type="entry name" value="Methyltransferase OMS1, mitochondrial"/>
    <property type="match status" value="1"/>
</dbReference>
<gene>
    <name evidence="12" type="ORF">C6P40_005046</name>
</gene>
<reference evidence="12" key="1">
    <citation type="submission" date="2020-11" db="EMBL/GenBank/DDBJ databases">
        <title>Kefir isolates.</title>
        <authorList>
            <person name="Marcisauskas S."/>
            <person name="Kim Y."/>
            <person name="Blasche S."/>
        </authorList>
    </citation>
    <scope>NUCLEOTIDE SEQUENCE</scope>
    <source>
        <strain evidence="12">Olga-1</strain>
    </source>
</reference>
<proteinExistence type="inferred from homology"/>
<organism evidence="12 13">
    <name type="scientific">Pichia californica</name>
    <dbReference type="NCBI Taxonomy" id="460514"/>
    <lineage>
        <taxon>Eukaryota</taxon>
        <taxon>Fungi</taxon>
        <taxon>Dikarya</taxon>
        <taxon>Ascomycota</taxon>
        <taxon>Saccharomycotina</taxon>
        <taxon>Pichiomycetes</taxon>
        <taxon>Pichiales</taxon>
        <taxon>Pichiaceae</taxon>
        <taxon>Pichia</taxon>
    </lineage>
</organism>
<accession>A0A9P6WNN3</accession>
<keyword evidence="7 10" id="KW-1133">Transmembrane helix</keyword>
<dbReference type="Gene3D" id="3.40.50.150">
    <property type="entry name" value="Vaccinia Virus protein VP39"/>
    <property type="match status" value="1"/>
</dbReference>
<keyword evidence="8" id="KW-0496">Mitochondrion</keyword>
<dbReference type="PANTHER" id="PTHR42912">
    <property type="entry name" value="METHYLTRANSFERASE"/>
    <property type="match status" value="1"/>
</dbReference>
<dbReference type="Pfam" id="PF13649">
    <property type="entry name" value="Methyltransf_25"/>
    <property type="match status" value="1"/>
</dbReference>
<dbReference type="SUPFAM" id="SSF53335">
    <property type="entry name" value="S-adenosyl-L-methionine-dependent methyltransferases"/>
    <property type="match status" value="1"/>
</dbReference>
<dbReference type="GO" id="GO:0005743">
    <property type="term" value="C:mitochondrial inner membrane"/>
    <property type="evidence" value="ECO:0007669"/>
    <property type="project" value="UniProtKB-SubCell"/>
</dbReference>
<comment type="similarity">
    <text evidence="2">Belongs to the methyltransferase superfamily. METL family.</text>
</comment>
<keyword evidence="9 10" id="KW-0472">Membrane</keyword>
<evidence type="ECO:0000256" key="10">
    <source>
        <dbReference type="SAM" id="Phobius"/>
    </source>
</evidence>
<sequence length="462" mass="53962">MFTGLGAIRTFKGGLQMRPISLAQQQTILQRYSYATLSSKLPPKPPKFQFKTKKELTPEELKQIEDEKKYNEAINSGSTIKKWGAIVSTNAFNMKATKYYIGLYIIFLCYGIYYFRKLFELHLEEEDLKKERDNGIQLSDYQKLRIRDLSHDLLRTKDTEKLKAYYKLKEEYDEKDEEEKIKLGPFNPTEDDIKDIIDISYENSILPPKDLSKFYDNLADNYDNDVGTEEMMSFMKSKRKWVMKHCKGDVLEVASGTGRNINYLDPTVVKSYTFLDASKKMMDICYDKFHDKWPNFERVKFVVGKAEELVNLSTNLKSKSTFKYDTIIETFGLCSHEDPVKALENMKELLKPGGRIILLEHGRGEYDFINKILDRRSHKHSEKWGCRWNLDIGEIVDESGLEITEEKRAHLGTTWMVVCKRPDDVLEIEEMSFIEKYIFPKRTNLDSSNIVNRDDSKPVVSK</sequence>
<dbReference type="GO" id="GO:0032259">
    <property type="term" value="P:methylation"/>
    <property type="evidence" value="ECO:0007669"/>
    <property type="project" value="UniProtKB-KW"/>
</dbReference>
<evidence type="ECO:0000313" key="12">
    <source>
        <dbReference type="EMBL" id="KAG0689437.1"/>
    </source>
</evidence>
<name>A0A9P6WNN3_9ASCO</name>
<evidence type="ECO:0000256" key="4">
    <source>
        <dbReference type="ARBA" id="ARBA00022679"/>
    </source>
</evidence>
<keyword evidence="13" id="KW-1185">Reference proteome</keyword>
<keyword evidence="6" id="KW-0999">Mitochondrion inner membrane</keyword>